<organism evidence="1 2">
    <name type="scientific">Rhodopila globiformis</name>
    <name type="common">Rhodopseudomonas globiformis</name>
    <dbReference type="NCBI Taxonomy" id="1071"/>
    <lineage>
        <taxon>Bacteria</taxon>
        <taxon>Pseudomonadati</taxon>
        <taxon>Pseudomonadota</taxon>
        <taxon>Alphaproteobacteria</taxon>
        <taxon>Acetobacterales</taxon>
        <taxon>Acetobacteraceae</taxon>
        <taxon>Rhodopila</taxon>
    </lineage>
</organism>
<proteinExistence type="predicted"/>
<comment type="caution">
    <text evidence="1">The sequence shown here is derived from an EMBL/GenBank/DDBJ whole genome shotgun (WGS) entry which is preliminary data.</text>
</comment>
<evidence type="ECO:0000313" key="1">
    <source>
        <dbReference type="EMBL" id="PPQ30926.1"/>
    </source>
</evidence>
<dbReference type="AlphaFoldDB" id="A0A2S6N8I4"/>
<reference evidence="1 2" key="1">
    <citation type="journal article" date="2018" name="Arch. Microbiol.">
        <title>New insights into the metabolic potential of the phototrophic purple bacterium Rhodopila globiformis DSM 161(T) from its draft genome sequence and evidence for a vanadium-dependent nitrogenase.</title>
        <authorList>
            <person name="Imhoff J.F."/>
            <person name="Rahn T."/>
            <person name="Kunzel S."/>
            <person name="Neulinger S.C."/>
        </authorList>
    </citation>
    <scope>NUCLEOTIDE SEQUENCE [LARGE SCALE GENOMIC DNA]</scope>
    <source>
        <strain evidence="1 2">DSM 161</strain>
    </source>
</reference>
<dbReference type="RefSeq" id="WP_104520283.1">
    <property type="nucleotide sequence ID" value="NZ_NHRY01000202.1"/>
</dbReference>
<protein>
    <submittedName>
        <fullName evidence="1">Uncharacterized protein</fullName>
    </submittedName>
</protein>
<dbReference type="EMBL" id="NHRY01000202">
    <property type="protein sequence ID" value="PPQ30926.1"/>
    <property type="molecule type" value="Genomic_DNA"/>
</dbReference>
<gene>
    <name evidence="1" type="ORF">CCS01_18420</name>
</gene>
<sequence length="70" mass="8046">MLSFIDCQDMSDLRPDEILTIARHLHVPEIVAVEIGAGLRRTWMGEDLLERLMRTADESNVYKARHSLLP</sequence>
<name>A0A2S6N8I4_RHOGL</name>
<accession>A0A2S6N8I4</accession>
<keyword evidence="2" id="KW-1185">Reference proteome</keyword>
<evidence type="ECO:0000313" key="2">
    <source>
        <dbReference type="Proteomes" id="UP000239724"/>
    </source>
</evidence>
<dbReference type="Proteomes" id="UP000239724">
    <property type="component" value="Unassembled WGS sequence"/>
</dbReference>
<dbReference type="OrthoDB" id="5625447at2"/>